<dbReference type="AlphaFoldDB" id="A0A6N2R429"/>
<dbReference type="GO" id="GO:0016787">
    <property type="term" value="F:hydrolase activity"/>
    <property type="evidence" value="ECO:0007669"/>
    <property type="project" value="UniProtKB-KW"/>
</dbReference>
<dbReference type="Pfam" id="PF09588">
    <property type="entry name" value="YqaJ"/>
    <property type="match status" value="1"/>
</dbReference>
<evidence type="ECO:0000313" key="3">
    <source>
        <dbReference type="EMBL" id="VYS75029.1"/>
    </source>
</evidence>
<sequence>MQEIEISKGIKRIQFGSFDSWLNARHGIGGSDASAVLGLSPYKTNVDLYLEKIGQRVPADISGEDYVRYGHDAEPLLRSLFALDHPEYKVEYFGDNMIRNEKYPWAHASLDGELTDQDGRKGILEIKTTNILQSMQREKWRDQIPDNYYIQVLHYLLVTEYEFVGLRAQLKSVWHGQIRLETKDYHIERSDVEEDIEILRQAEEEFWQKVEKRQQPHLILPEI</sequence>
<dbReference type="InterPro" id="IPR017482">
    <property type="entry name" value="Lambda-type_endonuclease"/>
</dbReference>
<proteinExistence type="predicted"/>
<organism evidence="3">
    <name type="scientific">Anaerostipes hadrus</name>
    <dbReference type="NCBI Taxonomy" id="649756"/>
    <lineage>
        <taxon>Bacteria</taxon>
        <taxon>Bacillati</taxon>
        <taxon>Bacillota</taxon>
        <taxon>Clostridia</taxon>
        <taxon>Lachnospirales</taxon>
        <taxon>Lachnospiraceae</taxon>
        <taxon>Anaerostipes</taxon>
    </lineage>
</organism>
<dbReference type="PANTHER" id="PTHR46609">
    <property type="entry name" value="EXONUCLEASE, PHAGE-TYPE/RECB, C-TERMINAL DOMAIN-CONTAINING PROTEIN"/>
    <property type="match status" value="1"/>
</dbReference>
<reference evidence="3" key="1">
    <citation type="submission" date="2019-11" db="EMBL/GenBank/DDBJ databases">
        <authorList>
            <person name="Feng L."/>
        </authorList>
    </citation>
    <scope>NUCLEOTIDE SEQUENCE</scope>
    <source>
        <strain evidence="3">AhadrusLFYP4</strain>
    </source>
</reference>
<evidence type="ECO:0000256" key="1">
    <source>
        <dbReference type="ARBA" id="ARBA00022801"/>
    </source>
</evidence>
<dbReference type="Gene3D" id="3.90.320.10">
    <property type="match status" value="1"/>
</dbReference>
<dbReference type="NCBIfam" id="TIGR03033">
    <property type="entry name" value="phage_rel_nuc"/>
    <property type="match status" value="1"/>
</dbReference>
<dbReference type="PANTHER" id="PTHR46609:SF6">
    <property type="entry name" value="EXONUCLEASE, PHAGE-TYPE_RECB, C-TERMINAL DOMAIN-CONTAINING PROTEIN-RELATED"/>
    <property type="match status" value="1"/>
</dbReference>
<dbReference type="InterPro" id="IPR051703">
    <property type="entry name" value="NF-kappa-B_Signaling_Reg"/>
</dbReference>
<dbReference type="InterPro" id="IPR011604">
    <property type="entry name" value="PDDEXK-like_dom_sf"/>
</dbReference>
<dbReference type="EMBL" id="CACRSX010000006">
    <property type="protein sequence ID" value="VYS75029.1"/>
    <property type="molecule type" value="Genomic_DNA"/>
</dbReference>
<dbReference type="RefSeq" id="WP_118628073.1">
    <property type="nucleotide sequence ID" value="NZ_CACRSX010000006.1"/>
</dbReference>
<keyword evidence="1" id="KW-0378">Hydrolase</keyword>
<protein>
    <submittedName>
        <fullName evidence="3">YqaJ-like viral recombinase domain protein</fullName>
    </submittedName>
</protein>
<dbReference type="InterPro" id="IPR011335">
    <property type="entry name" value="Restrct_endonuc-II-like"/>
</dbReference>
<name>A0A6N2R429_ANAHA</name>
<evidence type="ECO:0000259" key="2">
    <source>
        <dbReference type="Pfam" id="PF09588"/>
    </source>
</evidence>
<gene>
    <name evidence="3" type="ORF">AHLFYP4_00238</name>
</gene>
<feature type="domain" description="YqaJ viral recombinase" evidence="2">
    <location>
        <begin position="21"/>
        <end position="162"/>
    </location>
</feature>
<dbReference type="InterPro" id="IPR019080">
    <property type="entry name" value="YqaJ_viral_recombinase"/>
</dbReference>
<accession>A0A6N2R429</accession>
<dbReference type="SUPFAM" id="SSF52980">
    <property type="entry name" value="Restriction endonuclease-like"/>
    <property type="match status" value="1"/>
</dbReference>